<feature type="region of interest" description="Disordered" evidence="1">
    <location>
        <begin position="1478"/>
        <end position="1501"/>
    </location>
</feature>
<name>A0ABQ9XH34_9EUKA</name>
<feature type="domain" description="Serine-threonine/tyrosine-protein kinase catalytic" evidence="3">
    <location>
        <begin position="1552"/>
        <end position="1657"/>
    </location>
</feature>
<keyword evidence="2" id="KW-1133">Transmembrane helix</keyword>
<feature type="compositionally biased region" description="Polar residues" evidence="1">
    <location>
        <begin position="1538"/>
        <end position="1554"/>
    </location>
</feature>
<accession>A0ABQ9XH34</accession>
<evidence type="ECO:0000313" key="4">
    <source>
        <dbReference type="EMBL" id="KAK2951004.1"/>
    </source>
</evidence>
<sequence>MESSTSISIISCRHSSSSESPSQLPLVSGPSSSSPSSSSFSNEEVMEDTFGVGSLSIVGTGMNVQSTHFVAGTGPLFDFGVCGENGLCGVVGCSVSLSASSLTNTTSTRLSSRFSPSCSFLTQRLIGTSISHSTNHLSGTSGTELNWAGSTLLSNSSFSSCVTNDAPSPITEPPTPSPTSSVKFLSGPQSAQFEILYGNPTGNQVWIESCTFSGLSALFGGAVYIAQTSTAVYLKDTTFRQCTADGGGAILVMFNSPILDTKRSVTLFNCQFYNNTADTNGGHFSSQYTHPNTIAQCTFEDSRSDATPFTQQTPLQIDTAGGVRFDNTTFSANEGSTTGCVIVTRRSNEVSTVLTNLLFLENMSCSTKIEEQCLGPSILSLTTEVKISADEEGFDVELTLEGMFTGTSRKYDVTIEASNGKQFVTEGVSFSSTTSSTLPFRLNRAEGESLSFGTTYKIVEVKKSVSQSARNGFDLDDAEPDWTWWHHMPNVSSDAMVELSFKTPVRPALTQIKADLNTANLNEAIVMLTVDKIWSGDFSLVVTLVGGPSTEITITNILFSTSATPTSSTVSVAVHPSGTLKYGKTYKVKSLSCSGIIVSHSSPTFKVPDAPPRLTSATSTLTGTHKTEVTVLMNGESLPCGKDFTIVVKEMDGTDVKADAAKLSLIGTIGGSYGNTTTCSASVEIYNQSSTLEYSKRYKIVSLEIVGLSCVVDSTVNFTVDDSPGRVEGAETRSVTEGRTEVIVIVNGVNFPSSGSLAMTVKRGSSTIDSKSVQRDSSSQLTVVFDVAESESVTSLAFGADYVVSEVVSEVVGGEVFVNGGVGFSVPSLLKSADAALSLSVLGDVVLTVSAFGFPSSTAFVLTCVRVDGDDNQDGTPFDLASETSETTGATTHTLTATACAMTITFGKRFEITKCEVDNHKTVLDGRILFSVPNLPSLSSANFSFASFANTTVHLALEGSDLPVGETFLVSLDGCEKPIEIEFNSRTHGSSSEEAIGWPDTVKFDTSYPVVSVLRKSSPIFSIPCTGLVLSTGSQPDPLSVFANDSSHQNPKLCGNSARPCSSVDVAWMIVNAYSVQTVVLKIVTKVSLSSSIVIESGQVASFEKHAVSPTLVIPSTASHEDSPGLVSVAGTLTIDKVSIVVQTGDLAFVLFDVNGGGLVLDSVHISGVPSSSDLVDDADELCSWETGLIKLHDATMSTHSCEFSSIGMGEIWMESSNLSLKSTQILSNGPRFTRFPSAQQDVMCKSGNITILPSASDMIDDHWISSLMECSVLLNGSELKSPHFVPSLDVKNSTSTQSKQKDSFSVVLVGSKLIPCGLSLEVSESSSSQSSKANSGPVQIPLSFSSDDSWNETHITLSIPSSSLSSLSSNEKWDACLVYGHDLRTSSFTFLPSLRDRKALTLQKTLPWLIPVIVCSVVVLLAIIFVVLVVLWRRKKNAASKGSSQLLNEKEMDFADEVAKVDVEVAAGSTMDEIRHPEESPLRHANVTNPSPPTDCDVDREGNGRPFVASSVEAMQCEGAFGIVSVDAHDMEKRQGENSTTLNQGERSLSQTTGKGGIEEIRWRAPEQGEKEGEMNESVDGSKVMVFRLGLILYEIETGVVPFGEIDAVSAHRNLAAGIALPLQRVTNPTTRELIEGCLHLQPDLRLSLQQILTKLGEEQTCPDKMELHDPFALF</sequence>
<evidence type="ECO:0000256" key="1">
    <source>
        <dbReference type="SAM" id="MobiDB-lite"/>
    </source>
</evidence>
<dbReference type="Proteomes" id="UP001281761">
    <property type="component" value="Unassembled WGS sequence"/>
</dbReference>
<dbReference type="InterPro" id="IPR001245">
    <property type="entry name" value="Ser-Thr/Tyr_kinase_cat_dom"/>
</dbReference>
<comment type="caution">
    <text evidence="4">The sequence shown here is derived from an EMBL/GenBank/DDBJ whole genome shotgun (WGS) entry which is preliminary data.</text>
</comment>
<dbReference type="SUPFAM" id="SSF51126">
    <property type="entry name" value="Pectin lyase-like"/>
    <property type="match status" value="1"/>
</dbReference>
<dbReference type="InterPro" id="IPR011009">
    <property type="entry name" value="Kinase-like_dom_sf"/>
</dbReference>
<keyword evidence="2" id="KW-0812">Transmembrane</keyword>
<evidence type="ECO:0000313" key="5">
    <source>
        <dbReference type="Proteomes" id="UP001281761"/>
    </source>
</evidence>
<dbReference type="InterPro" id="IPR011050">
    <property type="entry name" value="Pectin_lyase_fold/virulence"/>
</dbReference>
<protein>
    <recommendedName>
        <fullName evidence="3">Serine-threonine/tyrosine-protein kinase catalytic domain-containing protein</fullName>
    </recommendedName>
</protein>
<reference evidence="4 5" key="1">
    <citation type="journal article" date="2022" name="bioRxiv">
        <title>Genomics of Preaxostyla Flagellates Illuminates Evolutionary Transitions and the Path Towards Mitochondrial Loss.</title>
        <authorList>
            <person name="Novak L.V.F."/>
            <person name="Treitli S.C."/>
            <person name="Pyrih J."/>
            <person name="Halakuc P."/>
            <person name="Pipaliya S.V."/>
            <person name="Vacek V."/>
            <person name="Brzon O."/>
            <person name="Soukal P."/>
            <person name="Eme L."/>
            <person name="Dacks J.B."/>
            <person name="Karnkowska A."/>
            <person name="Elias M."/>
            <person name="Hampl V."/>
        </authorList>
    </citation>
    <scope>NUCLEOTIDE SEQUENCE [LARGE SCALE GENOMIC DNA]</scope>
    <source>
        <strain evidence="4">NAU3</strain>
        <tissue evidence="4">Gut</tissue>
    </source>
</reference>
<feature type="region of interest" description="Disordered" evidence="1">
    <location>
        <begin position="1533"/>
        <end position="1560"/>
    </location>
</feature>
<evidence type="ECO:0000259" key="3">
    <source>
        <dbReference type="Pfam" id="PF07714"/>
    </source>
</evidence>
<dbReference type="SUPFAM" id="SSF56112">
    <property type="entry name" value="Protein kinase-like (PK-like)"/>
    <property type="match status" value="1"/>
</dbReference>
<gene>
    <name evidence="4" type="ORF">BLNAU_14082</name>
</gene>
<feature type="region of interest" description="Disordered" evidence="1">
    <location>
        <begin position="1"/>
        <end position="43"/>
    </location>
</feature>
<feature type="compositionally biased region" description="Low complexity" evidence="1">
    <location>
        <begin position="1"/>
        <end position="41"/>
    </location>
</feature>
<keyword evidence="5" id="KW-1185">Reference proteome</keyword>
<proteinExistence type="predicted"/>
<dbReference type="Gene3D" id="1.10.510.10">
    <property type="entry name" value="Transferase(Phosphotransferase) domain 1"/>
    <property type="match status" value="1"/>
</dbReference>
<dbReference type="Pfam" id="PF07714">
    <property type="entry name" value="PK_Tyr_Ser-Thr"/>
    <property type="match status" value="1"/>
</dbReference>
<evidence type="ECO:0000256" key="2">
    <source>
        <dbReference type="SAM" id="Phobius"/>
    </source>
</evidence>
<organism evidence="4 5">
    <name type="scientific">Blattamonas nauphoetae</name>
    <dbReference type="NCBI Taxonomy" id="2049346"/>
    <lineage>
        <taxon>Eukaryota</taxon>
        <taxon>Metamonada</taxon>
        <taxon>Preaxostyla</taxon>
        <taxon>Oxymonadida</taxon>
        <taxon>Blattamonas</taxon>
    </lineage>
</organism>
<dbReference type="EMBL" id="JARBJD010000126">
    <property type="protein sequence ID" value="KAK2951004.1"/>
    <property type="molecule type" value="Genomic_DNA"/>
</dbReference>
<keyword evidence="2" id="KW-0472">Membrane</keyword>
<feature type="transmembrane region" description="Helical" evidence="2">
    <location>
        <begin position="1409"/>
        <end position="1433"/>
    </location>
</feature>